<dbReference type="GO" id="GO:0022857">
    <property type="term" value="F:transmembrane transporter activity"/>
    <property type="evidence" value="ECO:0007669"/>
    <property type="project" value="InterPro"/>
</dbReference>
<evidence type="ECO:0008006" key="10">
    <source>
        <dbReference type="Google" id="ProtNLM"/>
    </source>
</evidence>
<gene>
    <name evidence="8" type="ORF">POSPLADRAFT_1049531</name>
</gene>
<feature type="transmembrane region" description="Helical" evidence="7">
    <location>
        <begin position="240"/>
        <end position="259"/>
    </location>
</feature>
<keyword evidence="6 7" id="KW-0472">Membrane</keyword>
<dbReference type="Pfam" id="PF02133">
    <property type="entry name" value="Transp_cyt_pur"/>
    <property type="match status" value="1"/>
</dbReference>
<keyword evidence="4 7" id="KW-0812">Transmembrane</keyword>
<dbReference type="STRING" id="670580.A0A1X6MPV8"/>
<dbReference type="Proteomes" id="UP000194127">
    <property type="component" value="Unassembled WGS sequence"/>
</dbReference>
<keyword evidence="5 7" id="KW-1133">Transmembrane helix</keyword>
<keyword evidence="9" id="KW-1185">Reference proteome</keyword>
<dbReference type="InterPro" id="IPR001248">
    <property type="entry name" value="Pur-cyt_permease"/>
</dbReference>
<feature type="transmembrane region" description="Helical" evidence="7">
    <location>
        <begin position="105"/>
        <end position="127"/>
    </location>
</feature>
<dbReference type="GeneID" id="36324723"/>
<feature type="transmembrane region" description="Helical" evidence="7">
    <location>
        <begin position="174"/>
        <end position="194"/>
    </location>
</feature>
<dbReference type="InterPro" id="IPR026030">
    <property type="entry name" value="Pur-cyt_permease_Fcy2/21/22"/>
</dbReference>
<evidence type="ECO:0000256" key="5">
    <source>
        <dbReference type="ARBA" id="ARBA00022989"/>
    </source>
</evidence>
<feature type="transmembrane region" description="Helical" evidence="7">
    <location>
        <begin position="310"/>
        <end position="332"/>
    </location>
</feature>
<dbReference type="AlphaFoldDB" id="A0A1X6MPV8"/>
<proteinExistence type="inferred from homology"/>
<dbReference type="PANTHER" id="PTHR31806:SF5">
    <property type="entry name" value="PURINE-CYTOSINE PERMEASE FCY21"/>
    <property type="match status" value="1"/>
</dbReference>
<evidence type="ECO:0000256" key="3">
    <source>
        <dbReference type="ARBA" id="ARBA00022448"/>
    </source>
</evidence>
<evidence type="ECO:0000256" key="7">
    <source>
        <dbReference type="SAM" id="Phobius"/>
    </source>
</evidence>
<evidence type="ECO:0000313" key="8">
    <source>
        <dbReference type="EMBL" id="OSX58319.1"/>
    </source>
</evidence>
<sequence>MSMIEMEERKRLSDIDERGYSENSFPGLSDETQSEETVSKDGLLVKITKTLGRWGLEVNGYVFAAPHVVFPPEERSDPRLYQIFFVWFSANANVLTMAAGTVGPAFYGLGIRDACLVIVVVDIMYAFRFDINLHDSCVLMRPGQFALVQSSGQSWGLDRWCKHASPGDYDVNSYYGAIIPSILNVISLQGYVILNTIIGGQTLGAISSHLSATLGIVIIGLFTLAVVFSGYRVLHWYETFVWIPNVIAFVVMLAVSGKHLVDAPLTSPSPVLASAIMTFGATLAATNVSYAPLTPDYGVYHDRKASSWRIFLYAYLGFLMSSMPVHLLGAAFTATANYVPTWIPRFFLAIVSTAIGLK</sequence>
<keyword evidence="3" id="KW-0813">Transport</keyword>
<dbReference type="Gene3D" id="1.10.4160.10">
    <property type="entry name" value="Hydantoin permease"/>
    <property type="match status" value="2"/>
</dbReference>
<feature type="transmembrane region" description="Helical" evidence="7">
    <location>
        <begin position="80"/>
        <end position="99"/>
    </location>
</feature>
<evidence type="ECO:0000256" key="1">
    <source>
        <dbReference type="ARBA" id="ARBA00004141"/>
    </source>
</evidence>
<evidence type="ECO:0000313" key="9">
    <source>
        <dbReference type="Proteomes" id="UP000194127"/>
    </source>
</evidence>
<feature type="transmembrane region" description="Helical" evidence="7">
    <location>
        <begin position="338"/>
        <end position="357"/>
    </location>
</feature>
<organism evidence="8 9">
    <name type="scientific">Postia placenta MAD-698-R-SB12</name>
    <dbReference type="NCBI Taxonomy" id="670580"/>
    <lineage>
        <taxon>Eukaryota</taxon>
        <taxon>Fungi</taxon>
        <taxon>Dikarya</taxon>
        <taxon>Basidiomycota</taxon>
        <taxon>Agaricomycotina</taxon>
        <taxon>Agaricomycetes</taxon>
        <taxon>Polyporales</taxon>
        <taxon>Adustoporiaceae</taxon>
        <taxon>Rhodonia</taxon>
    </lineage>
</organism>
<name>A0A1X6MPV8_9APHY</name>
<accession>A0A1X6MPV8</accession>
<comment type="subcellular location">
    <subcellularLocation>
        <location evidence="1">Membrane</location>
        <topology evidence="1">Multi-pass membrane protein</topology>
    </subcellularLocation>
</comment>
<evidence type="ECO:0000256" key="2">
    <source>
        <dbReference type="ARBA" id="ARBA00008974"/>
    </source>
</evidence>
<reference evidence="8 9" key="1">
    <citation type="submission" date="2017-04" db="EMBL/GenBank/DDBJ databases">
        <title>Genome Sequence of the Model Brown-Rot Fungus Postia placenta SB12.</title>
        <authorList>
            <consortium name="DOE Joint Genome Institute"/>
            <person name="Gaskell J."/>
            <person name="Kersten P."/>
            <person name="Larrondo L.F."/>
            <person name="Canessa P."/>
            <person name="Martinez D."/>
            <person name="Hibbett D."/>
            <person name="Schmoll M."/>
            <person name="Kubicek C.P."/>
            <person name="Martinez A.T."/>
            <person name="Yadav J."/>
            <person name="Master E."/>
            <person name="Magnuson J.K."/>
            <person name="James T."/>
            <person name="Yaver D."/>
            <person name="Berka R."/>
            <person name="Labutti K."/>
            <person name="Lipzen A."/>
            <person name="Aerts A."/>
            <person name="Barry K."/>
            <person name="Henrissat B."/>
            <person name="Blanchette R."/>
            <person name="Grigoriev I."/>
            <person name="Cullen D."/>
        </authorList>
    </citation>
    <scope>NUCLEOTIDE SEQUENCE [LARGE SCALE GENOMIC DNA]</scope>
    <source>
        <strain evidence="8 9">MAD-698-R-SB12</strain>
    </source>
</reference>
<dbReference type="GO" id="GO:0005886">
    <property type="term" value="C:plasma membrane"/>
    <property type="evidence" value="ECO:0007669"/>
    <property type="project" value="TreeGrafter"/>
</dbReference>
<protein>
    <recommendedName>
        <fullName evidence="10">Amino acid transporter transmembrane domain-containing protein</fullName>
    </recommendedName>
</protein>
<dbReference type="OrthoDB" id="2116389at2759"/>
<comment type="similarity">
    <text evidence="2">Belongs to the purine-cytosine permease (2.A.39) family.</text>
</comment>
<dbReference type="PANTHER" id="PTHR31806">
    <property type="entry name" value="PURINE-CYTOSINE PERMEASE FCY2-RELATED"/>
    <property type="match status" value="1"/>
</dbReference>
<evidence type="ECO:0000256" key="4">
    <source>
        <dbReference type="ARBA" id="ARBA00022692"/>
    </source>
</evidence>
<evidence type="ECO:0000256" key="6">
    <source>
        <dbReference type="ARBA" id="ARBA00023136"/>
    </source>
</evidence>
<dbReference type="EMBL" id="KZ110605">
    <property type="protein sequence ID" value="OSX58319.1"/>
    <property type="molecule type" value="Genomic_DNA"/>
</dbReference>
<feature type="transmembrane region" description="Helical" evidence="7">
    <location>
        <begin position="271"/>
        <end position="290"/>
    </location>
</feature>
<feature type="transmembrane region" description="Helical" evidence="7">
    <location>
        <begin position="206"/>
        <end position="228"/>
    </location>
</feature>
<dbReference type="RefSeq" id="XP_024335113.1">
    <property type="nucleotide sequence ID" value="XM_024479773.1"/>
</dbReference>